<dbReference type="Gene3D" id="3.10.580.10">
    <property type="entry name" value="CBS-domain"/>
    <property type="match status" value="1"/>
</dbReference>
<keyword evidence="5" id="KW-1185">Reference proteome</keyword>
<evidence type="ECO:0000313" key="4">
    <source>
        <dbReference type="EMBL" id="PRO71678.1"/>
    </source>
</evidence>
<protein>
    <recommendedName>
        <fullName evidence="3">CBS domain-containing protein</fullName>
    </recommendedName>
</protein>
<feature type="domain" description="CBS" evidence="3">
    <location>
        <begin position="21"/>
        <end position="77"/>
    </location>
</feature>
<dbReference type="SMART" id="SM00116">
    <property type="entry name" value="CBS"/>
    <property type="match status" value="2"/>
</dbReference>
<dbReference type="Pfam" id="PF00571">
    <property type="entry name" value="CBS"/>
    <property type="match status" value="2"/>
</dbReference>
<proteinExistence type="predicted"/>
<dbReference type="OrthoDB" id="9793295at2"/>
<keyword evidence="1 2" id="KW-0129">CBS domain</keyword>
<dbReference type="InterPro" id="IPR051257">
    <property type="entry name" value="Diverse_CBS-Domain"/>
</dbReference>
<dbReference type="InterPro" id="IPR000644">
    <property type="entry name" value="CBS_dom"/>
</dbReference>
<dbReference type="RefSeq" id="WP_105936317.1">
    <property type="nucleotide sequence ID" value="NZ_PVNP01000202.1"/>
</dbReference>
<reference evidence="5" key="1">
    <citation type="journal article" date="2020" name="Int. J. Syst. Evol. Microbiol.">
        <title>Alteromonas alba sp. nov., a marine bacterium isolated from the seawater of the West Pacific Ocean.</title>
        <authorList>
            <person name="Sun C."/>
            <person name="Wu Y.-H."/>
            <person name="Xamxidin M."/>
            <person name="Cheng H."/>
            <person name="Xu X.-W."/>
        </authorList>
    </citation>
    <scope>NUCLEOTIDE SEQUENCE [LARGE SCALE GENOMIC DNA]</scope>
    <source>
        <strain evidence="5">190</strain>
    </source>
</reference>
<gene>
    <name evidence="4" type="ORF">C6Y40_20825</name>
</gene>
<evidence type="ECO:0000256" key="2">
    <source>
        <dbReference type="PROSITE-ProRule" id="PRU00703"/>
    </source>
</evidence>
<dbReference type="Proteomes" id="UP000238949">
    <property type="component" value="Unassembled WGS sequence"/>
</dbReference>
<evidence type="ECO:0000256" key="1">
    <source>
        <dbReference type="ARBA" id="ARBA00023122"/>
    </source>
</evidence>
<name>A0A2S9V5F6_9ALTE</name>
<dbReference type="PROSITE" id="PS51371">
    <property type="entry name" value="CBS"/>
    <property type="match status" value="2"/>
</dbReference>
<dbReference type="PANTHER" id="PTHR43080:SF2">
    <property type="entry name" value="CBS DOMAIN-CONTAINING PROTEIN"/>
    <property type="match status" value="1"/>
</dbReference>
<dbReference type="EMBL" id="PVNP01000202">
    <property type="protein sequence ID" value="PRO71678.1"/>
    <property type="molecule type" value="Genomic_DNA"/>
</dbReference>
<organism evidence="4 5">
    <name type="scientific">Alteromonas alba</name>
    <dbReference type="NCBI Taxonomy" id="2079529"/>
    <lineage>
        <taxon>Bacteria</taxon>
        <taxon>Pseudomonadati</taxon>
        <taxon>Pseudomonadota</taxon>
        <taxon>Gammaproteobacteria</taxon>
        <taxon>Alteromonadales</taxon>
        <taxon>Alteromonadaceae</taxon>
        <taxon>Alteromonas/Salinimonas group</taxon>
        <taxon>Alteromonas</taxon>
    </lineage>
</organism>
<dbReference type="InterPro" id="IPR046342">
    <property type="entry name" value="CBS_dom_sf"/>
</dbReference>
<sequence>MVSDKTTVLDLLEKYPVAAIASADLLTVYEGWSIKKLSEFFAKHKITGAPVIASDETLVGVVTQTDVVKFEGSSPDEKEIEKIIQHYIGPQGTVLQSEIDRIKSRASDYCTVNSIMTPEVFSIDEKRPISEAYNIIESHDIHRLFVTRESVLIGVVTAMDILNWVMQCPAAD</sequence>
<evidence type="ECO:0000259" key="3">
    <source>
        <dbReference type="PROSITE" id="PS51371"/>
    </source>
</evidence>
<accession>A0A2S9V5F6</accession>
<comment type="caution">
    <text evidence="4">The sequence shown here is derived from an EMBL/GenBank/DDBJ whole genome shotgun (WGS) entry which is preliminary data.</text>
</comment>
<feature type="domain" description="CBS" evidence="3">
    <location>
        <begin position="116"/>
        <end position="172"/>
    </location>
</feature>
<evidence type="ECO:0000313" key="5">
    <source>
        <dbReference type="Proteomes" id="UP000238949"/>
    </source>
</evidence>
<dbReference type="PANTHER" id="PTHR43080">
    <property type="entry name" value="CBS DOMAIN-CONTAINING PROTEIN CBSX3, MITOCHONDRIAL"/>
    <property type="match status" value="1"/>
</dbReference>
<dbReference type="SUPFAM" id="SSF54631">
    <property type="entry name" value="CBS-domain pair"/>
    <property type="match status" value="1"/>
</dbReference>
<dbReference type="AlphaFoldDB" id="A0A2S9V5F6"/>